<dbReference type="InterPro" id="IPR011990">
    <property type="entry name" value="TPR-like_helical_dom_sf"/>
</dbReference>
<dbReference type="Proteomes" id="UP001203945">
    <property type="component" value="Unassembled WGS sequence"/>
</dbReference>
<name>A0ABT1MT08_9RHOB</name>
<sequence length="450" mass="49087">MRPDVKRDFVMISLLVAAGALGGILALQPDPSVRLEAELSRLEPEDALQELREVDGRIAFDDNLELLYGRLLLADGDLDVAQRSFLTLLKRAGPSEEVLDTLAGINATAGDLKTAASYLRQAYDIFPSPERRLRLVGWYRALRQPEAERDLLLSAPPETLTTWEIERLALLLIHDERIDEYETLISSLANSDVEDHLAFKRSLLEFLVESGRSSGAVAVASHWAQEPGAAEALDVSLRALIGRGAIDAAILVARESFRLAPQDSHVVLPIFAQSGHGGIARILQNEWLASKGTLTEAEWDTLTIVAESTGDMRGLQVALSSNLLAGAGPTSRALMQFMRYRGAQALVPYRSLMNEDVYKEAPLLGAAWSAWQGDQASTYRHLVAAGGQDQSEWDQLIWMSLLDRLKGSPFHRALLAGEAQNIGLRQRLRDSVIPARPASVTASGSADIAG</sequence>
<proteinExistence type="predicted"/>
<evidence type="ECO:0000313" key="1">
    <source>
        <dbReference type="EMBL" id="MCQ0971432.1"/>
    </source>
</evidence>
<evidence type="ECO:0000313" key="2">
    <source>
        <dbReference type="Proteomes" id="UP001203945"/>
    </source>
</evidence>
<dbReference type="EMBL" id="JAKZEU010000004">
    <property type="protein sequence ID" value="MCQ0971432.1"/>
    <property type="molecule type" value="Genomic_DNA"/>
</dbReference>
<organism evidence="1 2">
    <name type="scientific">Paracoccus albicereus</name>
    <dbReference type="NCBI Taxonomy" id="2922394"/>
    <lineage>
        <taxon>Bacteria</taxon>
        <taxon>Pseudomonadati</taxon>
        <taxon>Pseudomonadota</taxon>
        <taxon>Alphaproteobacteria</taxon>
        <taxon>Rhodobacterales</taxon>
        <taxon>Paracoccaceae</taxon>
        <taxon>Paracoccus</taxon>
    </lineage>
</organism>
<dbReference type="RefSeq" id="WP_255330427.1">
    <property type="nucleotide sequence ID" value="NZ_JAKZEU010000004.1"/>
</dbReference>
<dbReference type="Gene3D" id="1.25.40.10">
    <property type="entry name" value="Tetratricopeptide repeat domain"/>
    <property type="match status" value="1"/>
</dbReference>
<comment type="caution">
    <text evidence="1">The sequence shown here is derived from an EMBL/GenBank/DDBJ whole genome shotgun (WGS) entry which is preliminary data.</text>
</comment>
<keyword evidence="2" id="KW-1185">Reference proteome</keyword>
<accession>A0ABT1MT08</accession>
<reference evidence="1 2" key="1">
    <citation type="submission" date="2022-03" db="EMBL/GenBank/DDBJ databases">
        <authorList>
            <person name="He Y."/>
        </authorList>
    </citation>
    <scope>NUCLEOTIDE SEQUENCE [LARGE SCALE GENOMIC DNA]</scope>
    <source>
        <strain evidence="1 2">TK19116</strain>
    </source>
</reference>
<protein>
    <recommendedName>
        <fullName evidence="3">Tetratricopeptide repeat protein</fullName>
    </recommendedName>
</protein>
<gene>
    <name evidence="1" type="ORF">MLD63_13480</name>
</gene>
<evidence type="ECO:0008006" key="3">
    <source>
        <dbReference type="Google" id="ProtNLM"/>
    </source>
</evidence>